<dbReference type="PANTHER" id="PTHR24559">
    <property type="entry name" value="TRANSPOSON TY3-I GAG-POL POLYPROTEIN"/>
    <property type="match status" value="1"/>
</dbReference>
<feature type="region of interest" description="Disordered" evidence="1">
    <location>
        <begin position="467"/>
        <end position="493"/>
    </location>
</feature>
<protein>
    <recommendedName>
        <fullName evidence="2">RNase H type-1 domain-containing protein</fullName>
    </recommendedName>
</protein>
<dbReference type="Pfam" id="PF13456">
    <property type="entry name" value="RVT_3"/>
    <property type="match status" value="1"/>
</dbReference>
<organism evidence="3">
    <name type="scientific">Vitis vinifera</name>
    <name type="common">Grape</name>
    <dbReference type="NCBI Taxonomy" id="29760"/>
    <lineage>
        <taxon>Eukaryota</taxon>
        <taxon>Viridiplantae</taxon>
        <taxon>Streptophyta</taxon>
        <taxon>Embryophyta</taxon>
        <taxon>Tracheophyta</taxon>
        <taxon>Spermatophyta</taxon>
        <taxon>Magnoliopsida</taxon>
        <taxon>eudicotyledons</taxon>
        <taxon>Gunneridae</taxon>
        <taxon>Pentapetalae</taxon>
        <taxon>rosids</taxon>
        <taxon>Vitales</taxon>
        <taxon>Vitaceae</taxon>
        <taxon>Viteae</taxon>
        <taxon>Vitis</taxon>
    </lineage>
</organism>
<dbReference type="InterPro" id="IPR043502">
    <property type="entry name" value="DNA/RNA_pol_sf"/>
</dbReference>
<evidence type="ECO:0000259" key="2">
    <source>
        <dbReference type="Pfam" id="PF13456"/>
    </source>
</evidence>
<name>A5BW67_VITVI</name>
<dbReference type="PANTHER" id="PTHR24559:SF431">
    <property type="entry name" value="RNA-DIRECTED DNA POLYMERASE HOMOLOG"/>
    <property type="match status" value="1"/>
</dbReference>
<sequence>MLQVESYSMGVILQIFKRSINLSAPFFEFLAKKSLTMMDDLFRQMGYSSFALKNPRCLLFKFNGATTTSLGDIVFHVQADSVTLSVQFSTEIDKLLAIGFIREVKYPDWLANVVVVPNKDGKWRVWVDYTNLNDVCPNDNFPLARINQIVDATTRHGILSFLDSHVVWTQECQRYLPKTHEKNLQALIDQTVEVYINDIVVKSETRAEHIQHLEEAFCLMPIYNMKLNLAKCAFNISARKFPGFMVTQRRIKVNPTQVKIILKTPAPNSKKELQCLTSRLASLGHFIVRFIDKLGLFFLTLKGASTAICSSTKKCRLKTLPILSSLTSDRTYKPTASSHLAPVELIRTNVEMGNRVESIWDQVSATIIFKWADGAFRVFGFRLQSPTGELIEQDIRLSFFASNNEAEYETILTGLDFALILVATKLEIRSDSQIIVKQIQREYKANDECMARYIAIVEEHLKKTRRVDHQTGATRGEQKGRCTSRNSCHSPHK</sequence>
<dbReference type="Gene3D" id="3.10.10.10">
    <property type="entry name" value="HIV Type 1 Reverse Transcriptase, subunit A, domain 1"/>
    <property type="match status" value="1"/>
</dbReference>
<dbReference type="Gene3D" id="3.30.420.10">
    <property type="entry name" value="Ribonuclease H-like superfamily/Ribonuclease H"/>
    <property type="match status" value="1"/>
</dbReference>
<proteinExistence type="predicted"/>
<reference evidence="3" key="1">
    <citation type="journal article" date="2007" name="PLoS ONE">
        <title>The first genome sequence of an elite grapevine cultivar (Pinot noir Vitis vinifera L.): coping with a highly heterozygous genome.</title>
        <authorList>
            <person name="Velasco R."/>
            <person name="Zharkikh A."/>
            <person name="Troggio M."/>
            <person name="Cartwright D.A."/>
            <person name="Cestaro A."/>
            <person name="Pruss D."/>
            <person name="Pindo M."/>
            <person name="FitzGerald L.M."/>
            <person name="Vezzulli S."/>
            <person name="Reid J."/>
            <person name="Malacarne G."/>
            <person name="Iliev D."/>
            <person name="Coppola G."/>
            <person name="Wardell B."/>
            <person name="Micheletti D."/>
            <person name="Macalma T."/>
            <person name="Facci M."/>
            <person name="Mitchell J.T."/>
            <person name="Perazzolli M."/>
            <person name="Eldredge G."/>
            <person name="Gatto P."/>
            <person name="Oyzerski R."/>
            <person name="Moretto M."/>
            <person name="Gutin N."/>
            <person name="Stefanini M."/>
            <person name="Chen Y."/>
            <person name="Segala C."/>
            <person name="Davenport C."/>
            <person name="Dematte L."/>
            <person name="Mraz A."/>
            <person name="Battilana J."/>
            <person name="Stormo K."/>
            <person name="Costa F."/>
            <person name="Tao Q."/>
            <person name="Si-Ammour A."/>
            <person name="Harkins T."/>
            <person name="Lackey A."/>
            <person name="Perbost C."/>
            <person name="Taillon B."/>
            <person name="Stella A."/>
            <person name="Solovyev V."/>
            <person name="Fawcett J.A."/>
            <person name="Sterck L."/>
            <person name="Vandepoele K."/>
            <person name="Grando S.M."/>
            <person name="Toppo S."/>
            <person name="Moser C."/>
            <person name="Lanchbury J."/>
            <person name="Bogden R."/>
            <person name="Skolnick M."/>
            <person name="Sgaramella V."/>
            <person name="Bhatnagar S.K."/>
            <person name="Fontana P."/>
            <person name="Gutin A."/>
            <person name="Van de Peer Y."/>
            <person name="Salamini F."/>
            <person name="Viola R."/>
        </authorList>
    </citation>
    <scope>NUCLEOTIDE SEQUENCE</scope>
</reference>
<accession>A5BW67</accession>
<dbReference type="InterPro" id="IPR036397">
    <property type="entry name" value="RNaseH_sf"/>
</dbReference>
<dbReference type="InterPro" id="IPR053134">
    <property type="entry name" value="RNA-dir_DNA_polymerase"/>
</dbReference>
<dbReference type="GO" id="GO:0004523">
    <property type="term" value="F:RNA-DNA hybrid ribonuclease activity"/>
    <property type="evidence" value="ECO:0007669"/>
    <property type="project" value="InterPro"/>
</dbReference>
<evidence type="ECO:0000313" key="3">
    <source>
        <dbReference type="EMBL" id="CAN68373.1"/>
    </source>
</evidence>
<dbReference type="InterPro" id="IPR043128">
    <property type="entry name" value="Rev_trsase/Diguanyl_cyclase"/>
</dbReference>
<dbReference type="SUPFAM" id="SSF56672">
    <property type="entry name" value="DNA/RNA polymerases"/>
    <property type="match status" value="1"/>
</dbReference>
<dbReference type="Gene3D" id="3.30.70.270">
    <property type="match status" value="1"/>
</dbReference>
<dbReference type="CDD" id="cd01647">
    <property type="entry name" value="RT_LTR"/>
    <property type="match status" value="1"/>
</dbReference>
<dbReference type="CDD" id="cd09279">
    <property type="entry name" value="RNase_HI_like"/>
    <property type="match status" value="1"/>
</dbReference>
<dbReference type="EMBL" id="AM473361">
    <property type="protein sequence ID" value="CAN68373.1"/>
    <property type="molecule type" value="Genomic_DNA"/>
</dbReference>
<dbReference type="GO" id="GO:0003676">
    <property type="term" value="F:nucleic acid binding"/>
    <property type="evidence" value="ECO:0007669"/>
    <property type="project" value="InterPro"/>
</dbReference>
<gene>
    <name evidence="3" type="ORF">VITISV_002007</name>
</gene>
<dbReference type="AlphaFoldDB" id="A5BW67"/>
<feature type="domain" description="RNase H type-1" evidence="2">
    <location>
        <begin position="400"/>
        <end position="469"/>
    </location>
</feature>
<feature type="compositionally biased region" description="Polar residues" evidence="1">
    <location>
        <begin position="481"/>
        <end position="493"/>
    </location>
</feature>
<dbReference type="InterPro" id="IPR002156">
    <property type="entry name" value="RNaseH_domain"/>
</dbReference>
<evidence type="ECO:0000256" key="1">
    <source>
        <dbReference type="SAM" id="MobiDB-lite"/>
    </source>
</evidence>